<feature type="domain" description="Peptidase M3A/M3B catalytic" evidence="7">
    <location>
        <begin position="8"/>
        <end position="103"/>
    </location>
</feature>
<keyword evidence="4 6" id="KW-0862">Zinc</keyword>
<dbReference type="OrthoDB" id="534666at2759"/>
<name>A0A6J1RGG4_9HYME</name>
<dbReference type="GO" id="GO:0006508">
    <property type="term" value="P:proteolysis"/>
    <property type="evidence" value="ECO:0007669"/>
    <property type="project" value="UniProtKB-KW"/>
</dbReference>
<dbReference type="SUPFAM" id="SSF55486">
    <property type="entry name" value="Metalloproteases ('zincins'), catalytic domain"/>
    <property type="match status" value="1"/>
</dbReference>
<dbReference type="InterPro" id="IPR045090">
    <property type="entry name" value="Pept_M3A_M3B"/>
</dbReference>
<evidence type="ECO:0000313" key="8">
    <source>
        <dbReference type="Proteomes" id="UP000504618"/>
    </source>
</evidence>
<comment type="cofactor">
    <cofactor evidence="6">
        <name>Zn(2+)</name>
        <dbReference type="ChEBI" id="CHEBI:29105"/>
    </cofactor>
    <text evidence="6">Binds 1 zinc ion.</text>
</comment>
<dbReference type="Pfam" id="PF01432">
    <property type="entry name" value="Peptidase_M3"/>
    <property type="match status" value="1"/>
</dbReference>
<dbReference type="AlphaFoldDB" id="A0A6J1RGG4"/>
<evidence type="ECO:0000259" key="7">
    <source>
        <dbReference type="Pfam" id="PF01432"/>
    </source>
</evidence>
<protein>
    <submittedName>
        <fullName evidence="9">Organellar oligopeptidase A, chloroplastic/mitochondrial-like</fullName>
    </submittedName>
</protein>
<keyword evidence="8" id="KW-1185">Reference proteome</keyword>
<evidence type="ECO:0000256" key="4">
    <source>
        <dbReference type="ARBA" id="ARBA00022833"/>
    </source>
</evidence>
<keyword evidence="2 6" id="KW-0479">Metal-binding</keyword>
<evidence type="ECO:0000256" key="3">
    <source>
        <dbReference type="ARBA" id="ARBA00022801"/>
    </source>
</evidence>
<dbReference type="InterPro" id="IPR001567">
    <property type="entry name" value="Pept_M3A_M3B_dom"/>
</dbReference>
<organism evidence="8 9">
    <name type="scientific">Temnothorax curvispinosus</name>
    <dbReference type="NCBI Taxonomy" id="300111"/>
    <lineage>
        <taxon>Eukaryota</taxon>
        <taxon>Metazoa</taxon>
        <taxon>Ecdysozoa</taxon>
        <taxon>Arthropoda</taxon>
        <taxon>Hexapoda</taxon>
        <taxon>Insecta</taxon>
        <taxon>Pterygota</taxon>
        <taxon>Neoptera</taxon>
        <taxon>Endopterygota</taxon>
        <taxon>Hymenoptera</taxon>
        <taxon>Apocrita</taxon>
        <taxon>Aculeata</taxon>
        <taxon>Formicoidea</taxon>
        <taxon>Formicidae</taxon>
        <taxon>Myrmicinae</taxon>
        <taxon>Temnothorax</taxon>
    </lineage>
</organism>
<dbReference type="Gene3D" id="1.10.1370.40">
    <property type="match status" value="1"/>
</dbReference>
<dbReference type="PANTHER" id="PTHR11804:SF83">
    <property type="entry name" value="LD37516P"/>
    <property type="match status" value="1"/>
</dbReference>
<gene>
    <name evidence="9" type="primary">LOC112468468</name>
</gene>
<evidence type="ECO:0000313" key="9">
    <source>
        <dbReference type="RefSeq" id="XP_024893433.1"/>
    </source>
</evidence>
<dbReference type="PANTHER" id="PTHR11804">
    <property type="entry name" value="PROTEASE M3 THIMET OLIGOPEPTIDASE-RELATED"/>
    <property type="match status" value="1"/>
</dbReference>
<evidence type="ECO:0000256" key="5">
    <source>
        <dbReference type="ARBA" id="ARBA00023049"/>
    </source>
</evidence>
<dbReference type="RefSeq" id="XP_024893433.1">
    <property type="nucleotide sequence ID" value="XM_025037665.1"/>
</dbReference>
<comment type="similarity">
    <text evidence="6">Belongs to the peptidase M3 family.</text>
</comment>
<dbReference type="GeneID" id="112468468"/>
<accession>A0A6J1RGG4</accession>
<dbReference type="Proteomes" id="UP000504618">
    <property type="component" value="Unplaced"/>
</dbReference>
<dbReference type="GO" id="GO:0046872">
    <property type="term" value="F:metal ion binding"/>
    <property type="evidence" value="ECO:0007669"/>
    <property type="project" value="UniProtKB-UniRule"/>
</dbReference>
<proteinExistence type="inferred from homology"/>
<dbReference type="GO" id="GO:0004222">
    <property type="term" value="F:metalloendopeptidase activity"/>
    <property type="evidence" value="ECO:0007669"/>
    <property type="project" value="InterPro"/>
</dbReference>
<evidence type="ECO:0000256" key="6">
    <source>
        <dbReference type="RuleBase" id="RU003435"/>
    </source>
</evidence>
<keyword evidence="3 6" id="KW-0378">Hydrolase</keyword>
<evidence type="ECO:0000256" key="2">
    <source>
        <dbReference type="ARBA" id="ARBA00022723"/>
    </source>
</evidence>
<evidence type="ECO:0000256" key="1">
    <source>
        <dbReference type="ARBA" id="ARBA00022670"/>
    </source>
</evidence>
<reference evidence="9" key="1">
    <citation type="submission" date="2025-08" db="UniProtKB">
        <authorList>
            <consortium name="RefSeq"/>
        </authorList>
    </citation>
    <scope>IDENTIFICATION</scope>
    <source>
        <tissue evidence="9">Whole body</tissue>
    </source>
</reference>
<keyword evidence="5 6" id="KW-0482">Metalloprotease</keyword>
<sequence length="152" mass="17745">MIVCTLQFGHALQHLLTTVYGLREYSAGLSFVEWDAVFICDFFMENWLYETFMLQKISKHYETKQPLPAEAIESIKRMRSHLAGYKLCKELYLSHLDLELHSSGMFWVPMMKRLWPKISYCLSKKGTFMFATLKLYGAVIGRPRISAKFGSR</sequence>
<keyword evidence="1 6" id="KW-0645">Protease</keyword>